<comment type="caution">
    <text evidence="3">The sequence shown here is derived from an EMBL/GenBank/DDBJ whole genome shotgun (WGS) entry which is preliminary data.</text>
</comment>
<feature type="domain" description="DUF2147" evidence="2">
    <location>
        <begin position="46"/>
        <end position="159"/>
    </location>
</feature>
<sequence>MRIDPVRTAIYGLPVVLAITLVFAIALVFARDVAAGRTMPRTGPFGAWLTQAGDAKVVVKPCGAAICGKVVWLKQPIDSATGKPQTDDKNPDPSLRTHRIVGLQLFLDMLPSTSNSWSGRVYNADDGKSYASTVTLLDAARLEVRGGVGSLCGSEIWTRAAR</sequence>
<dbReference type="Gene3D" id="2.40.128.520">
    <property type="match status" value="1"/>
</dbReference>
<dbReference type="PANTHER" id="PTHR36919">
    <property type="entry name" value="BLR1215 PROTEIN"/>
    <property type="match status" value="1"/>
</dbReference>
<name>A0A837CJA9_9BRAD</name>
<gene>
    <name evidence="3" type="ORF">BJA5080_00004</name>
</gene>
<dbReference type="EMBL" id="ADOU02000004">
    <property type="protein sequence ID" value="KGJ69095.1"/>
    <property type="molecule type" value="Genomic_DNA"/>
</dbReference>
<dbReference type="AlphaFoldDB" id="A0A837CJA9"/>
<evidence type="ECO:0000313" key="4">
    <source>
        <dbReference type="Proteomes" id="UP000024900"/>
    </source>
</evidence>
<dbReference type="RefSeq" id="WP_028171900.1">
    <property type="nucleotide sequence ID" value="NZ_ADOU02000004.1"/>
</dbReference>
<protein>
    <recommendedName>
        <fullName evidence="2">DUF2147 domain-containing protein</fullName>
    </recommendedName>
</protein>
<evidence type="ECO:0000313" key="3">
    <source>
        <dbReference type="EMBL" id="KGJ69095.1"/>
    </source>
</evidence>
<accession>A0A837CJA9</accession>
<dbReference type="Pfam" id="PF09917">
    <property type="entry name" value="DUF2147"/>
    <property type="match status" value="1"/>
</dbReference>
<reference evidence="3 4" key="1">
    <citation type="journal article" date="2014" name="BMC Genomics">
        <title>Comparative genomics of Bradyrhizobium japonicum CPAC 15 and Bradyrhizobium diazoefficiens CPAC 7: elite model strains for understanding symbiotic performance with soybean.</title>
        <authorList>
            <person name="Siqueira A.F."/>
            <person name="Ormeno-Orrillo E."/>
            <person name="Souza R.C."/>
            <person name="Rodrigues E.P."/>
            <person name="Almeida L.G."/>
            <person name="Barcellos F.G."/>
            <person name="Batista J.S."/>
            <person name="Nakatami A.S."/>
            <person name="Martinez-Romero E."/>
            <person name="Vasconcelos A.T."/>
            <person name="Hungria M."/>
        </authorList>
    </citation>
    <scope>NUCLEOTIDE SEQUENCE [LARGE SCALE GENOMIC DNA]</scope>
    <source>
        <strain evidence="3 4">SEMIA 5080</strain>
    </source>
</reference>
<dbReference type="InterPro" id="IPR019223">
    <property type="entry name" value="DUF2147"/>
</dbReference>
<dbReference type="Proteomes" id="UP000024900">
    <property type="component" value="Unassembled WGS sequence"/>
</dbReference>
<keyword evidence="1" id="KW-0472">Membrane</keyword>
<evidence type="ECO:0000259" key="2">
    <source>
        <dbReference type="Pfam" id="PF09917"/>
    </source>
</evidence>
<keyword evidence="1" id="KW-0812">Transmembrane</keyword>
<organism evidence="3 4">
    <name type="scientific">Bradyrhizobium diazoefficiens SEMIA 5080</name>
    <dbReference type="NCBI Taxonomy" id="754504"/>
    <lineage>
        <taxon>Bacteria</taxon>
        <taxon>Pseudomonadati</taxon>
        <taxon>Pseudomonadota</taxon>
        <taxon>Alphaproteobacteria</taxon>
        <taxon>Hyphomicrobiales</taxon>
        <taxon>Nitrobacteraceae</taxon>
        <taxon>Bradyrhizobium</taxon>
    </lineage>
</organism>
<proteinExistence type="predicted"/>
<evidence type="ECO:0000256" key="1">
    <source>
        <dbReference type="SAM" id="Phobius"/>
    </source>
</evidence>
<feature type="transmembrane region" description="Helical" evidence="1">
    <location>
        <begin position="12"/>
        <end position="30"/>
    </location>
</feature>
<dbReference type="PANTHER" id="PTHR36919:SF2">
    <property type="entry name" value="BLL6627 PROTEIN"/>
    <property type="match status" value="1"/>
</dbReference>
<keyword evidence="1" id="KW-1133">Transmembrane helix</keyword>